<protein>
    <submittedName>
        <fullName evidence="1">Uncharacterized protein</fullName>
    </submittedName>
</protein>
<reference evidence="1 2" key="1">
    <citation type="submission" date="2015-05" db="EMBL/GenBank/DDBJ databases">
        <title>A genomic and transcriptomic approach to investigate the blue pigment phenotype in Pseudomonas fluorescens.</title>
        <authorList>
            <person name="Andreani N.A."/>
            <person name="Cardazzo B."/>
        </authorList>
    </citation>
    <scope>NUCLEOTIDE SEQUENCE [LARGE SCALE GENOMIC DNA]</scope>
    <source>
        <strain evidence="1 2">Ps_40</strain>
    </source>
</reference>
<gene>
    <name evidence="1" type="ORF">PFL603g_06223</name>
</gene>
<name>A0A120FWD4_PSEFL</name>
<accession>A0A120FWD4</accession>
<dbReference type="AntiFam" id="ANF00178">
    <property type="entry name" value="Shadow ORF (opposite dhbF)"/>
</dbReference>
<organism evidence="1 2">
    <name type="scientific">Pseudomonas fluorescens</name>
    <dbReference type="NCBI Taxonomy" id="294"/>
    <lineage>
        <taxon>Bacteria</taxon>
        <taxon>Pseudomonadati</taxon>
        <taxon>Pseudomonadota</taxon>
        <taxon>Gammaproteobacteria</taxon>
        <taxon>Pseudomonadales</taxon>
        <taxon>Pseudomonadaceae</taxon>
        <taxon>Pseudomonas</taxon>
    </lineage>
</organism>
<comment type="caution">
    <text evidence="1">The sequence shown here is derived from an EMBL/GenBank/DDBJ whole genome shotgun (WGS) entry which is preliminary data.</text>
</comment>
<dbReference type="Proteomes" id="UP000063434">
    <property type="component" value="Unassembled WGS sequence"/>
</dbReference>
<evidence type="ECO:0000313" key="2">
    <source>
        <dbReference type="Proteomes" id="UP000063434"/>
    </source>
</evidence>
<dbReference type="EMBL" id="LCYC01000064">
    <property type="protein sequence ID" value="KWV69776.1"/>
    <property type="molecule type" value="Genomic_DNA"/>
</dbReference>
<dbReference type="AlphaFoldDB" id="A0A120FWD4"/>
<sequence length="201" mass="22636">MAQAALRLQRLHQLFERQVLVVLSLQRTLFDLGQQLTERHLPIHISLDHLGIDEEADQALSLATVSVGVRHTHTDIGLTAVAIQQGLERSQQQHEQGYALALRQGLEAGGQCRLQHNIMACAPVTLPGWPRMIQRQLQHRLRATQLLAPISKLTRFLSGFHPAALPQGIVGILDRQRRQLTLKALAERSVELHQFLHHDPH</sequence>
<proteinExistence type="predicted"/>
<evidence type="ECO:0000313" key="1">
    <source>
        <dbReference type="EMBL" id="KWV69776.1"/>
    </source>
</evidence>